<sequence>MSYNTPAETAAIAVESGVAKAGMSVGPVLVGSFLAGAYIAFASLLAIVASAGMPSPTQDWAGVTTIVTGVVFSVGLVLVVVGGSELLTGNMMYLPIALLARRIGAARLVKNWVLVTIGNLIGSLFVAYVLAYATGVIGGADTKAHIRLVGIVTGKAITETHLEVFLRGLGCNWLVCMGVWLALAATSVSGKILGILGPISAFVALGFDHVVANMFFLPLGLMEHVPHLTLGDVVWNLVMAFCGNLIGAGVFVAGAYWYIYLRPRTEREAVRRA</sequence>
<dbReference type="Pfam" id="PF01226">
    <property type="entry name" value="Form_Nir_trans"/>
    <property type="match status" value="1"/>
</dbReference>
<evidence type="ECO:0000256" key="2">
    <source>
        <dbReference type="ARBA" id="ARBA00022692"/>
    </source>
</evidence>
<keyword evidence="2 6" id="KW-0812">Transmembrane</keyword>
<gene>
    <name evidence="7" type="ORF">GCM10023147_31760</name>
</gene>
<reference evidence="8" key="1">
    <citation type="journal article" date="2019" name="Int. J. Syst. Evol. Microbiol.">
        <title>The Global Catalogue of Microorganisms (GCM) 10K type strain sequencing project: providing services to taxonomists for standard genome sequencing and annotation.</title>
        <authorList>
            <consortium name="The Broad Institute Genomics Platform"/>
            <consortium name="The Broad Institute Genome Sequencing Center for Infectious Disease"/>
            <person name="Wu L."/>
            <person name="Ma J."/>
        </authorList>
    </citation>
    <scope>NUCLEOTIDE SEQUENCE [LARGE SCALE GENOMIC DNA]</scope>
    <source>
        <strain evidence="8">JCM 17688</strain>
    </source>
</reference>
<feature type="transmembrane region" description="Helical" evidence="6">
    <location>
        <begin position="111"/>
        <end position="133"/>
    </location>
</feature>
<comment type="similarity">
    <text evidence="5">Belongs to the FNT transporter (TC 1.A.16) family.</text>
</comment>
<proteinExistence type="inferred from homology"/>
<dbReference type="PANTHER" id="PTHR30520:SF6">
    <property type="entry name" value="FORMATE_NITRATE FAMILY TRANSPORTER (EUROFUNG)"/>
    <property type="match status" value="1"/>
</dbReference>
<comment type="subcellular location">
    <subcellularLocation>
        <location evidence="1">Membrane</location>
        <topology evidence="1">Multi-pass membrane protein</topology>
    </subcellularLocation>
</comment>
<feature type="transmembrane region" description="Helical" evidence="6">
    <location>
        <begin position="237"/>
        <end position="261"/>
    </location>
</feature>
<dbReference type="InterPro" id="IPR000292">
    <property type="entry name" value="For/NO2_transpt"/>
</dbReference>
<evidence type="ECO:0000313" key="8">
    <source>
        <dbReference type="Proteomes" id="UP001500635"/>
    </source>
</evidence>
<keyword evidence="3 6" id="KW-1133">Transmembrane helix</keyword>
<evidence type="ECO:0000256" key="4">
    <source>
        <dbReference type="ARBA" id="ARBA00023136"/>
    </source>
</evidence>
<evidence type="ECO:0000256" key="6">
    <source>
        <dbReference type="SAM" id="Phobius"/>
    </source>
</evidence>
<feature type="transmembrane region" description="Helical" evidence="6">
    <location>
        <begin position="28"/>
        <end position="48"/>
    </location>
</feature>
<name>A0ABP8JVV8_9ACTN</name>
<evidence type="ECO:0000256" key="1">
    <source>
        <dbReference type="ARBA" id="ARBA00004141"/>
    </source>
</evidence>
<evidence type="ECO:0000313" key="7">
    <source>
        <dbReference type="EMBL" id="GAA4396920.1"/>
    </source>
</evidence>
<dbReference type="EMBL" id="BAABFR010000052">
    <property type="protein sequence ID" value="GAA4396920.1"/>
    <property type="molecule type" value="Genomic_DNA"/>
</dbReference>
<dbReference type="RefSeq" id="WP_344997697.1">
    <property type="nucleotide sequence ID" value="NZ_BAABFR010000052.1"/>
</dbReference>
<protein>
    <submittedName>
        <fullName evidence="7">Formate/nitrite transporter family protein</fullName>
    </submittedName>
</protein>
<accession>A0ABP8JVV8</accession>
<dbReference type="Proteomes" id="UP001500635">
    <property type="component" value="Unassembled WGS sequence"/>
</dbReference>
<dbReference type="Gene3D" id="1.20.1080.10">
    <property type="entry name" value="Glycerol uptake facilitator protein"/>
    <property type="match status" value="1"/>
</dbReference>
<dbReference type="InterPro" id="IPR023271">
    <property type="entry name" value="Aquaporin-like"/>
</dbReference>
<feature type="transmembrane region" description="Helical" evidence="6">
    <location>
        <begin position="60"/>
        <end position="81"/>
    </location>
</feature>
<keyword evidence="8" id="KW-1185">Reference proteome</keyword>
<feature type="transmembrane region" description="Helical" evidence="6">
    <location>
        <begin position="164"/>
        <end position="183"/>
    </location>
</feature>
<keyword evidence="4 6" id="KW-0472">Membrane</keyword>
<organism evidence="7 8">
    <name type="scientific">Tsukamurella soli</name>
    <dbReference type="NCBI Taxonomy" id="644556"/>
    <lineage>
        <taxon>Bacteria</taxon>
        <taxon>Bacillati</taxon>
        <taxon>Actinomycetota</taxon>
        <taxon>Actinomycetes</taxon>
        <taxon>Mycobacteriales</taxon>
        <taxon>Tsukamurellaceae</taxon>
        <taxon>Tsukamurella</taxon>
    </lineage>
</organism>
<dbReference type="PANTHER" id="PTHR30520">
    <property type="entry name" value="FORMATE TRANSPORTER-RELATED"/>
    <property type="match status" value="1"/>
</dbReference>
<comment type="caution">
    <text evidence="7">The sequence shown here is derived from an EMBL/GenBank/DDBJ whole genome shotgun (WGS) entry which is preliminary data.</text>
</comment>
<evidence type="ECO:0000256" key="3">
    <source>
        <dbReference type="ARBA" id="ARBA00022989"/>
    </source>
</evidence>
<evidence type="ECO:0000256" key="5">
    <source>
        <dbReference type="ARBA" id="ARBA00049660"/>
    </source>
</evidence>
<feature type="transmembrane region" description="Helical" evidence="6">
    <location>
        <begin position="195"/>
        <end position="217"/>
    </location>
</feature>